<name>A0A285PY62_9VIRU</name>
<sequence length="216" mass="24547">MEAVLETIFSFSGGYNFLNRQVCREFRELAPEVDNLEYLNQAIHDGYKPENFIPTSKLADLALEKGLLPLLESCSDFVSEDVCKRAAGKGYLHILQWARVQRYSWDYKVCSEAAYNGHLETLQWARVNGCDWSAHTFLSAAAGGHLDILQWCKEQDCPVDGNNCRIAASFGQLDALKWCVEQGYPIDENAYIAADPKKHKHVIQWLEEIGIERPDM</sequence>
<keyword evidence="2" id="KW-1185">Reference proteome</keyword>
<dbReference type="Gene3D" id="1.25.40.20">
    <property type="entry name" value="Ankyrin repeat-containing domain"/>
    <property type="match status" value="1"/>
</dbReference>
<dbReference type="EMBL" id="LT907979">
    <property type="protein sequence ID" value="SOB74132.1"/>
    <property type="molecule type" value="Genomic_DNA"/>
</dbReference>
<protein>
    <submittedName>
        <fullName evidence="1">Ankyrin repeat</fullName>
    </submittedName>
</protein>
<evidence type="ECO:0000313" key="1">
    <source>
        <dbReference type="EMBL" id="SOB74132.1"/>
    </source>
</evidence>
<dbReference type="PANTHER" id="PTHR46586:SF3">
    <property type="entry name" value="ANKYRIN REPEAT-CONTAINING PROTEIN"/>
    <property type="match status" value="1"/>
</dbReference>
<proteinExistence type="predicted"/>
<dbReference type="InterPro" id="IPR036770">
    <property type="entry name" value="Ankyrin_rpt-contain_sf"/>
</dbReference>
<dbReference type="Proteomes" id="UP000274850">
    <property type="component" value="Segment"/>
</dbReference>
<evidence type="ECO:0000313" key="2">
    <source>
        <dbReference type="Proteomes" id="UP000274850"/>
    </source>
</evidence>
<dbReference type="InterPro" id="IPR052050">
    <property type="entry name" value="SecEffector_AnkRepeat"/>
</dbReference>
<dbReference type="SUPFAM" id="SSF140860">
    <property type="entry name" value="Pseudo ankyrin repeat-like"/>
    <property type="match status" value="1"/>
</dbReference>
<organism evidence="1">
    <name type="scientific">Cedratvirus lausannensis</name>
    <dbReference type="NCBI Taxonomy" id="2023205"/>
    <lineage>
        <taxon>Viruses</taxon>
        <taxon>Pithoviruses</taxon>
        <taxon>Orthocedratvirinae</taxon>
        <taxon>Alphacedratvirus</taxon>
        <taxon>Alphacedratvirus francolausannense</taxon>
    </lineage>
</organism>
<gene>
    <name evidence="1" type="ORF">BQ9231_00249</name>
</gene>
<dbReference type="PANTHER" id="PTHR46586">
    <property type="entry name" value="ANKYRIN REPEAT-CONTAINING PROTEIN"/>
    <property type="match status" value="1"/>
</dbReference>
<reference evidence="1" key="1">
    <citation type="submission" date="2017-08" db="EMBL/GenBank/DDBJ databases">
        <authorList>
            <person name="de Groot N.N."/>
        </authorList>
    </citation>
    <scope>NUCLEOTIDE SEQUENCE</scope>
</reference>
<accession>A0A285PY62</accession>